<dbReference type="RefSeq" id="WP_222617995.1">
    <property type="nucleotide sequence ID" value="NZ_CP146246.1"/>
</dbReference>
<comment type="caution">
    <text evidence="2">The sequence shown here is derived from an EMBL/GenBank/DDBJ whole genome shotgun (WGS) entry which is preliminary data.</text>
</comment>
<dbReference type="Pfam" id="PF16935">
    <property type="entry name" value="Hol_Tox"/>
    <property type="match status" value="1"/>
</dbReference>
<evidence type="ECO:0008006" key="4">
    <source>
        <dbReference type="Google" id="ProtNLM"/>
    </source>
</evidence>
<keyword evidence="1" id="KW-1133">Transmembrane helix</keyword>
<protein>
    <recommendedName>
        <fullName evidence="4">Holin-like toxin</fullName>
    </recommendedName>
</protein>
<evidence type="ECO:0000256" key="1">
    <source>
        <dbReference type="SAM" id="Phobius"/>
    </source>
</evidence>
<keyword evidence="1" id="KW-0472">Membrane</keyword>
<sequence>MSVFEALMFAVAFATLIVLILSFDHKNKK</sequence>
<feature type="transmembrane region" description="Helical" evidence="1">
    <location>
        <begin position="6"/>
        <end position="23"/>
    </location>
</feature>
<name>A0ABV2K2S7_SPOPS</name>
<evidence type="ECO:0000313" key="3">
    <source>
        <dbReference type="Proteomes" id="UP001549104"/>
    </source>
</evidence>
<dbReference type="Proteomes" id="UP001549104">
    <property type="component" value="Unassembled WGS sequence"/>
</dbReference>
<gene>
    <name evidence="2" type="ORF">ABIC55_000461</name>
</gene>
<evidence type="ECO:0000313" key="2">
    <source>
        <dbReference type="EMBL" id="MET3655377.1"/>
    </source>
</evidence>
<proteinExistence type="predicted"/>
<dbReference type="InterPro" id="IPR031616">
    <property type="entry name" value="BsrE-like"/>
</dbReference>
<keyword evidence="1" id="KW-0812">Transmembrane</keyword>
<keyword evidence="3" id="KW-1185">Reference proteome</keyword>
<organism evidence="2 3">
    <name type="scientific">Sporosarcina psychrophila</name>
    <name type="common">Bacillus psychrophilus</name>
    <dbReference type="NCBI Taxonomy" id="1476"/>
    <lineage>
        <taxon>Bacteria</taxon>
        <taxon>Bacillati</taxon>
        <taxon>Bacillota</taxon>
        <taxon>Bacilli</taxon>
        <taxon>Bacillales</taxon>
        <taxon>Caryophanaceae</taxon>
        <taxon>Sporosarcina</taxon>
    </lineage>
</organism>
<reference evidence="2 3" key="1">
    <citation type="submission" date="2024-06" db="EMBL/GenBank/DDBJ databases">
        <title>Sorghum-associated microbial communities from plants grown in Nebraska, USA.</title>
        <authorList>
            <person name="Schachtman D."/>
        </authorList>
    </citation>
    <scope>NUCLEOTIDE SEQUENCE [LARGE SCALE GENOMIC DNA]</scope>
    <source>
        <strain evidence="2 3">1288</strain>
    </source>
</reference>
<accession>A0ABV2K2S7</accession>
<dbReference type="EMBL" id="JBEPME010000001">
    <property type="protein sequence ID" value="MET3655377.1"/>
    <property type="molecule type" value="Genomic_DNA"/>
</dbReference>